<proteinExistence type="predicted"/>
<organism evidence="2 3">
    <name type="scientific">Marinobacterium maritimum</name>
    <dbReference type="NCBI Taxonomy" id="500162"/>
    <lineage>
        <taxon>Bacteria</taxon>
        <taxon>Pseudomonadati</taxon>
        <taxon>Pseudomonadota</taxon>
        <taxon>Gammaproteobacteria</taxon>
        <taxon>Oceanospirillales</taxon>
        <taxon>Oceanospirillaceae</taxon>
        <taxon>Marinobacterium</taxon>
    </lineage>
</organism>
<accession>A0ABN1I5E1</accession>
<evidence type="ECO:0000313" key="2">
    <source>
        <dbReference type="EMBL" id="GAA0689856.1"/>
    </source>
</evidence>
<dbReference type="RefSeq" id="WP_343804614.1">
    <property type="nucleotide sequence ID" value="NZ_BAAAET010000002.1"/>
</dbReference>
<dbReference type="EMBL" id="BAAAET010000002">
    <property type="protein sequence ID" value="GAA0689856.1"/>
    <property type="molecule type" value="Genomic_DNA"/>
</dbReference>
<sequence>MQWKKLTAALLLSSATGQVPAAELRVQVEIPSLQVAEYHRPYVALWIETDKVRHQQDLAVWYDLEMKDNEGTKWLKDLRLWWRRSGRQLEFPVDGLSGATRPVGTHELVFVADSPQLANLPEGAYRLVVEAAREVGGREMIRLPFLWPVTHTQQQQQQGEHELGHVALKLTP</sequence>
<name>A0ABN1I5E1_9GAMM</name>
<comment type="caution">
    <text evidence="2">The sequence shown here is derived from an EMBL/GenBank/DDBJ whole genome shotgun (WGS) entry which is preliminary data.</text>
</comment>
<keyword evidence="1" id="KW-0732">Signal</keyword>
<reference evidence="2 3" key="1">
    <citation type="journal article" date="2019" name="Int. J. Syst. Evol. Microbiol.">
        <title>The Global Catalogue of Microorganisms (GCM) 10K type strain sequencing project: providing services to taxonomists for standard genome sequencing and annotation.</title>
        <authorList>
            <consortium name="The Broad Institute Genomics Platform"/>
            <consortium name="The Broad Institute Genome Sequencing Center for Infectious Disease"/>
            <person name="Wu L."/>
            <person name="Ma J."/>
        </authorList>
    </citation>
    <scope>NUCLEOTIDE SEQUENCE [LARGE SCALE GENOMIC DNA]</scope>
    <source>
        <strain evidence="2 3">JCM 15134</strain>
    </source>
</reference>
<dbReference type="InterPro" id="IPR014469">
    <property type="entry name" value="DUF2271"/>
</dbReference>
<evidence type="ECO:0000256" key="1">
    <source>
        <dbReference type="SAM" id="SignalP"/>
    </source>
</evidence>
<feature type="chain" id="PRO_5046962525" evidence="1">
    <location>
        <begin position="22"/>
        <end position="172"/>
    </location>
</feature>
<keyword evidence="3" id="KW-1185">Reference proteome</keyword>
<dbReference type="PIRSF" id="PIRSF014995">
    <property type="entry name" value="UCP014995"/>
    <property type="match status" value="1"/>
</dbReference>
<dbReference type="Proteomes" id="UP001499915">
    <property type="component" value="Unassembled WGS sequence"/>
</dbReference>
<dbReference type="Pfam" id="PF10029">
    <property type="entry name" value="DUF2271"/>
    <property type="match status" value="1"/>
</dbReference>
<protein>
    <submittedName>
        <fullName evidence="2">DUF2271 domain-containing protein</fullName>
    </submittedName>
</protein>
<evidence type="ECO:0000313" key="3">
    <source>
        <dbReference type="Proteomes" id="UP001499915"/>
    </source>
</evidence>
<feature type="signal peptide" evidence="1">
    <location>
        <begin position="1"/>
        <end position="21"/>
    </location>
</feature>
<gene>
    <name evidence="2" type="ORF">GCM10009104_15480</name>
</gene>